<feature type="binding site" evidence="17">
    <location>
        <position position="434"/>
    </location>
    <ligand>
        <name>AMP</name>
        <dbReference type="ChEBI" id="CHEBI:456215"/>
    </ligand>
</feature>
<evidence type="ECO:0000256" key="1">
    <source>
        <dbReference type="ARBA" id="ARBA00000013"/>
    </source>
</evidence>
<dbReference type="RefSeq" id="WP_121853715.1">
    <property type="nucleotide sequence ID" value="NZ_CP037952.1"/>
</dbReference>
<evidence type="ECO:0000256" key="10">
    <source>
        <dbReference type="ARBA" id="ARBA00023027"/>
    </source>
</evidence>
<comment type="similarity">
    <text evidence="3 19">In the N-terminal section; belongs to the NnrE/AIBP family.</text>
</comment>
<sequence>MTINLPIELYRVEQVRQAEEAMCEKDSEKLYQLVELAGKAAAEFILKRNLKQKNIVILIGTGNNGADGLVLARELRQQRLQPDLDVHVMGLNNTTSTVEFQQAKQKFEQVGGQVLSIVPKQIQSADLIVDALFGIGLSRPLSEDFDPLINIIEDNKAWTISLDVPSGLCANTGTSDRSIRADQTLVFGALKRGLFTYQARHYCGDIQLIDLGLQTFLPEADCKLIQSDFLKGKLGQRAKHIHKGDSGKVTVIGGDIGMPGAVRLCGEACLRAGSGMVAVISRPENLAVVLAHRPELMFCPAEFVDMEIYHRLGWASVLVLGPGLGREGWGLNLFKATLLSEKPIVMDADALYFLSKNPQKQSNWVLTPHSAEAARLLGSSVVEVEADRFQAVKALQSRYGGVVVLKGAGTLICDGEQTVVAAVGNPGLASGGCGDVLSGIIAALIAQGVDLASAAKMGVVVHGYAADIAVSKGERGMVASDLMTPIRHIINRC</sequence>
<evidence type="ECO:0000256" key="17">
    <source>
        <dbReference type="HAMAP-Rule" id="MF_01965"/>
    </source>
</evidence>
<dbReference type="PIRSF" id="PIRSF017184">
    <property type="entry name" value="Nnr"/>
    <property type="match status" value="1"/>
</dbReference>
<dbReference type="Pfam" id="PF03853">
    <property type="entry name" value="YjeF_N"/>
    <property type="match status" value="1"/>
</dbReference>
<evidence type="ECO:0000256" key="12">
    <source>
        <dbReference type="ARBA" id="ARBA00023239"/>
    </source>
</evidence>
<evidence type="ECO:0000259" key="21">
    <source>
        <dbReference type="PROSITE" id="PS51385"/>
    </source>
</evidence>
<feature type="binding site" evidence="17">
    <location>
        <position position="323"/>
    </location>
    <ligand>
        <name>(6S)-NADPHX</name>
        <dbReference type="ChEBI" id="CHEBI:64076"/>
    </ligand>
</feature>
<comment type="subunit">
    <text evidence="17">Homotetramer.</text>
</comment>
<dbReference type="GO" id="GO:0052856">
    <property type="term" value="F:NAD(P)HX epimerase activity"/>
    <property type="evidence" value="ECO:0007669"/>
    <property type="project" value="UniProtKB-UniRule"/>
</dbReference>
<dbReference type="GO" id="GO:0046496">
    <property type="term" value="P:nicotinamide nucleotide metabolic process"/>
    <property type="evidence" value="ECO:0007669"/>
    <property type="project" value="UniProtKB-UniRule"/>
</dbReference>
<dbReference type="EMBL" id="QYYH01000063">
    <property type="protein sequence ID" value="RJY14619.1"/>
    <property type="molecule type" value="Genomic_DNA"/>
</dbReference>
<gene>
    <name evidence="17" type="primary">nnrD</name>
    <name evidence="18" type="synonym">nnrE</name>
    <name evidence="22" type="ORF">D5R81_11130</name>
</gene>
<feature type="binding site" evidence="18">
    <location>
        <position position="163"/>
    </location>
    <ligand>
        <name>(6S)-NADPHX</name>
        <dbReference type="ChEBI" id="CHEBI:64076"/>
    </ligand>
</feature>
<evidence type="ECO:0000256" key="8">
    <source>
        <dbReference type="ARBA" id="ARBA00022857"/>
    </source>
</evidence>
<comment type="cofactor">
    <cofactor evidence="17">
        <name>Mg(2+)</name>
        <dbReference type="ChEBI" id="CHEBI:18420"/>
    </cofactor>
</comment>
<comment type="catalytic activity">
    <reaction evidence="16 17 19">
        <text>(6S)-NADPHX + ADP = AMP + phosphate + NADPH + H(+)</text>
        <dbReference type="Rhea" id="RHEA:32235"/>
        <dbReference type="ChEBI" id="CHEBI:15378"/>
        <dbReference type="ChEBI" id="CHEBI:43474"/>
        <dbReference type="ChEBI" id="CHEBI:57783"/>
        <dbReference type="ChEBI" id="CHEBI:64076"/>
        <dbReference type="ChEBI" id="CHEBI:456215"/>
        <dbReference type="ChEBI" id="CHEBI:456216"/>
        <dbReference type="EC" id="4.2.1.136"/>
    </reaction>
</comment>
<dbReference type="EC" id="4.2.1.136" evidence="19"/>
<comment type="caution">
    <text evidence="18">Lacks conserved residue(s) required for the propagation of feature annotation.</text>
</comment>
<feature type="binding site" evidence="17">
    <location>
        <begin position="406"/>
        <end position="410"/>
    </location>
    <ligand>
        <name>AMP</name>
        <dbReference type="ChEBI" id="CHEBI:456215"/>
    </ligand>
</feature>
<keyword evidence="23" id="KW-1185">Reference proteome</keyword>
<dbReference type="OrthoDB" id="9806925at2"/>
<evidence type="ECO:0000256" key="9">
    <source>
        <dbReference type="ARBA" id="ARBA00022958"/>
    </source>
</evidence>
<dbReference type="HAMAP" id="MF_01965">
    <property type="entry name" value="NADHX_dehydratase"/>
    <property type="match status" value="1"/>
</dbReference>
<evidence type="ECO:0000256" key="7">
    <source>
        <dbReference type="ARBA" id="ARBA00022840"/>
    </source>
</evidence>
<comment type="catalytic activity">
    <reaction evidence="1 18 19">
        <text>(6R)-NADHX = (6S)-NADHX</text>
        <dbReference type="Rhea" id="RHEA:32215"/>
        <dbReference type="ChEBI" id="CHEBI:64074"/>
        <dbReference type="ChEBI" id="CHEBI:64075"/>
        <dbReference type="EC" id="5.1.99.6"/>
    </reaction>
</comment>
<evidence type="ECO:0000256" key="19">
    <source>
        <dbReference type="PIRNR" id="PIRNR017184"/>
    </source>
</evidence>
<evidence type="ECO:0000256" key="13">
    <source>
        <dbReference type="ARBA" id="ARBA00023268"/>
    </source>
</evidence>
<feature type="binding site" evidence="17">
    <location>
        <position position="435"/>
    </location>
    <ligand>
        <name>(6S)-NADPHX</name>
        <dbReference type="ChEBI" id="CHEBI:64076"/>
    </ligand>
</feature>
<evidence type="ECO:0000256" key="11">
    <source>
        <dbReference type="ARBA" id="ARBA00023235"/>
    </source>
</evidence>
<keyword evidence="12 17" id="KW-0456">Lyase</keyword>
<feature type="domain" description="YjeF C-terminal" evidence="20">
    <location>
        <begin position="226"/>
        <end position="493"/>
    </location>
</feature>
<organism evidence="22 23">
    <name type="scientific">Parashewanella spongiae</name>
    <dbReference type="NCBI Taxonomy" id="342950"/>
    <lineage>
        <taxon>Bacteria</taxon>
        <taxon>Pseudomonadati</taxon>
        <taxon>Pseudomonadota</taxon>
        <taxon>Gammaproteobacteria</taxon>
        <taxon>Alteromonadales</taxon>
        <taxon>Shewanellaceae</taxon>
        <taxon>Parashewanella</taxon>
    </lineage>
</organism>
<dbReference type="FunFam" id="3.40.1190.20:FF:000017">
    <property type="entry name" value="Multifunctional fusion protein"/>
    <property type="match status" value="1"/>
</dbReference>
<evidence type="ECO:0000256" key="14">
    <source>
        <dbReference type="ARBA" id="ARBA00025153"/>
    </source>
</evidence>
<feature type="binding site" evidence="18">
    <location>
        <begin position="63"/>
        <end position="67"/>
    </location>
    <ligand>
        <name>(6S)-NADPHX</name>
        <dbReference type="ChEBI" id="CHEBI:64076"/>
    </ligand>
</feature>
<dbReference type="InterPro" id="IPR029056">
    <property type="entry name" value="Ribokinase-like"/>
</dbReference>
<keyword evidence="11 18" id="KW-0413">Isomerase</keyword>
<dbReference type="PROSITE" id="PS01050">
    <property type="entry name" value="YJEF_C_2"/>
    <property type="match status" value="1"/>
</dbReference>
<dbReference type="SUPFAM" id="SSF64153">
    <property type="entry name" value="YjeF N-terminal domain-like"/>
    <property type="match status" value="1"/>
</dbReference>
<dbReference type="Proteomes" id="UP000273022">
    <property type="component" value="Unassembled WGS sequence"/>
</dbReference>
<dbReference type="InterPro" id="IPR004443">
    <property type="entry name" value="YjeF_N_dom"/>
</dbReference>
<dbReference type="InterPro" id="IPR036652">
    <property type="entry name" value="YjeF_N_dom_sf"/>
</dbReference>
<comment type="similarity">
    <text evidence="4 19">In the C-terminal section; belongs to the NnrD/CARKD family.</text>
</comment>
<accession>A0A3A6TGJ7</accession>
<dbReference type="EC" id="5.1.99.6" evidence="19"/>
<evidence type="ECO:0000259" key="20">
    <source>
        <dbReference type="PROSITE" id="PS51383"/>
    </source>
</evidence>
<feature type="binding site" evidence="17">
    <location>
        <position position="261"/>
    </location>
    <ligand>
        <name>(6S)-NADPHX</name>
        <dbReference type="ChEBI" id="CHEBI:64076"/>
    </ligand>
</feature>
<evidence type="ECO:0000313" key="22">
    <source>
        <dbReference type="EMBL" id="RJY14619.1"/>
    </source>
</evidence>
<dbReference type="HAMAP" id="MF_01966">
    <property type="entry name" value="NADHX_epimerase"/>
    <property type="match status" value="1"/>
</dbReference>
<comment type="similarity">
    <text evidence="17">Belongs to the NnrD/CARKD family.</text>
</comment>
<evidence type="ECO:0000256" key="6">
    <source>
        <dbReference type="ARBA" id="ARBA00022741"/>
    </source>
</evidence>
<name>A0A3A6TGJ7_9GAMM</name>
<dbReference type="GO" id="GO:0005524">
    <property type="term" value="F:ATP binding"/>
    <property type="evidence" value="ECO:0007669"/>
    <property type="project" value="UniProtKB-UniRule"/>
</dbReference>
<comment type="cofactor">
    <cofactor evidence="18 19">
        <name>K(+)</name>
        <dbReference type="ChEBI" id="CHEBI:29103"/>
    </cofactor>
    <text evidence="18 19">Binds 1 potassium ion per subunit.</text>
</comment>
<keyword evidence="8 17" id="KW-0521">NADP</keyword>
<protein>
    <recommendedName>
        <fullName evidence="19">Bifunctional NAD(P)H-hydrate repair enzyme</fullName>
    </recommendedName>
    <alternativeName>
        <fullName evidence="19">Nicotinamide nucleotide repair protein</fullName>
    </alternativeName>
    <domain>
        <recommendedName>
            <fullName evidence="19">ADP-dependent (S)-NAD(P)H-hydrate dehydratase</fullName>
            <ecNumber evidence="19">4.2.1.136</ecNumber>
        </recommendedName>
        <alternativeName>
            <fullName evidence="19">ADP-dependent NAD(P)HX dehydratase</fullName>
        </alternativeName>
    </domain>
    <domain>
        <recommendedName>
            <fullName evidence="19">NAD(P)H-hydrate epimerase</fullName>
            <ecNumber evidence="19">5.1.99.6</ecNumber>
        </recommendedName>
    </domain>
</protein>
<dbReference type="Gene3D" id="3.40.1190.20">
    <property type="match status" value="1"/>
</dbReference>
<evidence type="ECO:0000256" key="16">
    <source>
        <dbReference type="ARBA" id="ARBA00049209"/>
    </source>
</evidence>
<dbReference type="AlphaFoldDB" id="A0A3A6TGJ7"/>
<evidence type="ECO:0000256" key="5">
    <source>
        <dbReference type="ARBA" id="ARBA00022723"/>
    </source>
</evidence>
<dbReference type="PANTHER" id="PTHR12592">
    <property type="entry name" value="ATP-DEPENDENT (S)-NAD(P)H-HYDRATE DEHYDRATASE FAMILY MEMBER"/>
    <property type="match status" value="1"/>
</dbReference>
<comment type="catalytic activity">
    <reaction evidence="2 18 19">
        <text>(6R)-NADPHX = (6S)-NADPHX</text>
        <dbReference type="Rhea" id="RHEA:32227"/>
        <dbReference type="ChEBI" id="CHEBI:64076"/>
        <dbReference type="ChEBI" id="CHEBI:64077"/>
        <dbReference type="EC" id="5.1.99.6"/>
    </reaction>
</comment>
<dbReference type="NCBIfam" id="TIGR00197">
    <property type="entry name" value="yjeF_nterm"/>
    <property type="match status" value="1"/>
</dbReference>
<evidence type="ECO:0000256" key="18">
    <source>
        <dbReference type="HAMAP-Rule" id="MF_01966"/>
    </source>
</evidence>
<evidence type="ECO:0000256" key="2">
    <source>
        <dbReference type="ARBA" id="ARBA00000909"/>
    </source>
</evidence>
<dbReference type="Pfam" id="PF01256">
    <property type="entry name" value="Carb_kinase"/>
    <property type="match status" value="1"/>
</dbReference>
<comment type="function">
    <text evidence="18">Catalyzes the epimerization of the S- and R-forms of NAD(P)HX, a damaged form of NAD(P)H that is a result of enzymatic or heat-dependent hydration. This is a prerequisite for the S-specific NAD(P)H-hydrate dehydratase to allow the repair of both epimers of NAD(P)HX.</text>
</comment>
<dbReference type="NCBIfam" id="TIGR00196">
    <property type="entry name" value="yjeF_cterm"/>
    <property type="match status" value="1"/>
</dbReference>
<keyword evidence="7 17" id="KW-0067">ATP-binding</keyword>
<dbReference type="Gene3D" id="3.40.50.10260">
    <property type="entry name" value="YjeF N-terminal domain"/>
    <property type="match status" value="1"/>
</dbReference>
<comment type="similarity">
    <text evidence="18">Belongs to the NnrE/AIBP family.</text>
</comment>
<keyword evidence="5 18" id="KW-0479">Metal-binding</keyword>
<keyword evidence="6 17" id="KW-0547">Nucleotide-binding</keyword>
<feature type="binding site" evidence="18">
    <location>
        <position position="64"/>
    </location>
    <ligand>
        <name>K(+)</name>
        <dbReference type="ChEBI" id="CHEBI:29103"/>
    </ligand>
</feature>
<dbReference type="CDD" id="cd01171">
    <property type="entry name" value="YXKO-related"/>
    <property type="match status" value="1"/>
</dbReference>
<dbReference type="InterPro" id="IPR030677">
    <property type="entry name" value="Nnr"/>
</dbReference>
<feature type="binding site" evidence="18">
    <location>
        <position position="166"/>
    </location>
    <ligand>
        <name>K(+)</name>
        <dbReference type="ChEBI" id="CHEBI:29103"/>
    </ligand>
</feature>
<feature type="binding site" evidence="18">
    <location>
        <begin position="134"/>
        <end position="140"/>
    </location>
    <ligand>
        <name>(6S)-NADPHX</name>
        <dbReference type="ChEBI" id="CHEBI:64076"/>
    </ligand>
</feature>
<dbReference type="PANTHER" id="PTHR12592:SF0">
    <property type="entry name" value="ATP-DEPENDENT (S)-NAD(P)H-HYDRATE DEHYDRATASE"/>
    <property type="match status" value="1"/>
</dbReference>
<comment type="function">
    <text evidence="17">Catalyzes the dehydration of the S-form of NAD(P)HX at the expense of ADP, which is converted to AMP. Together with NAD(P)HX epimerase, which catalyzes the epimerization of the S- and R-forms, the enzyme allows the repair of both epimers of NAD(P)HX, a damaged form of NAD(P)H that is a result of enzymatic or heat-dependent hydration.</text>
</comment>
<dbReference type="SUPFAM" id="SSF53613">
    <property type="entry name" value="Ribokinase-like"/>
    <property type="match status" value="1"/>
</dbReference>
<keyword evidence="9 18" id="KW-0630">Potassium</keyword>
<dbReference type="GO" id="GO:0052855">
    <property type="term" value="F:ADP-dependent NAD(P)H-hydrate dehydratase activity"/>
    <property type="evidence" value="ECO:0007669"/>
    <property type="project" value="UniProtKB-UniRule"/>
</dbReference>
<keyword evidence="13" id="KW-0511">Multifunctional enzyme</keyword>
<comment type="function">
    <text evidence="14 19">Bifunctional enzyme that catalyzes the epimerization of the S- and R-forms of NAD(P)HX and the dehydration of the S-form of NAD(P)HX at the expense of ADP, which is converted to AMP. This allows the repair of both epimers of NAD(P)HX, a damaged form of NAD(P)H that is a result of enzymatic or heat-dependent hydration.</text>
</comment>
<feature type="binding site" evidence="18">
    <location>
        <position position="130"/>
    </location>
    <ligand>
        <name>K(+)</name>
        <dbReference type="ChEBI" id="CHEBI:29103"/>
    </ligand>
</feature>
<proteinExistence type="inferred from homology"/>
<reference evidence="22 23" key="1">
    <citation type="submission" date="2018-09" db="EMBL/GenBank/DDBJ databases">
        <title>Phylogeny of the Shewanellaceae, and recommendation for two new genera, Pseudoshewanella and Parashewanella.</title>
        <authorList>
            <person name="Wang G."/>
        </authorList>
    </citation>
    <scope>NUCLEOTIDE SEQUENCE [LARGE SCALE GENOMIC DNA]</scope>
    <source>
        <strain evidence="22 23">KCTC 22492</strain>
    </source>
</reference>
<comment type="caution">
    <text evidence="22">The sequence shown here is derived from an EMBL/GenBank/DDBJ whole genome shotgun (WGS) entry which is preliminary data.</text>
</comment>
<dbReference type="PROSITE" id="PS51385">
    <property type="entry name" value="YJEF_N"/>
    <property type="match status" value="1"/>
</dbReference>
<comment type="catalytic activity">
    <reaction evidence="15 17 19">
        <text>(6S)-NADHX + ADP = AMP + phosphate + NADH + H(+)</text>
        <dbReference type="Rhea" id="RHEA:32223"/>
        <dbReference type="ChEBI" id="CHEBI:15378"/>
        <dbReference type="ChEBI" id="CHEBI:43474"/>
        <dbReference type="ChEBI" id="CHEBI:57945"/>
        <dbReference type="ChEBI" id="CHEBI:64074"/>
        <dbReference type="ChEBI" id="CHEBI:456215"/>
        <dbReference type="ChEBI" id="CHEBI:456216"/>
        <dbReference type="EC" id="4.2.1.136"/>
    </reaction>
</comment>
<feature type="domain" description="YjeF N-terminal" evidence="21">
    <location>
        <begin position="15"/>
        <end position="219"/>
    </location>
</feature>
<dbReference type="InterPro" id="IPR000631">
    <property type="entry name" value="CARKD"/>
</dbReference>
<dbReference type="InterPro" id="IPR017953">
    <property type="entry name" value="Carbohydrate_kinase_pred_CS"/>
</dbReference>
<evidence type="ECO:0000256" key="4">
    <source>
        <dbReference type="ARBA" id="ARBA00009524"/>
    </source>
</evidence>
<dbReference type="GO" id="GO:0046872">
    <property type="term" value="F:metal ion binding"/>
    <property type="evidence" value="ECO:0007669"/>
    <property type="project" value="UniProtKB-UniRule"/>
</dbReference>
<evidence type="ECO:0000256" key="15">
    <source>
        <dbReference type="ARBA" id="ARBA00048238"/>
    </source>
</evidence>
<dbReference type="GO" id="GO:0110051">
    <property type="term" value="P:metabolite repair"/>
    <property type="evidence" value="ECO:0007669"/>
    <property type="project" value="TreeGrafter"/>
</dbReference>
<evidence type="ECO:0000313" key="23">
    <source>
        <dbReference type="Proteomes" id="UP000273022"/>
    </source>
</evidence>
<feature type="binding site" evidence="17">
    <location>
        <position position="369"/>
    </location>
    <ligand>
        <name>(6S)-NADPHX</name>
        <dbReference type="ChEBI" id="CHEBI:64076"/>
    </ligand>
</feature>
<evidence type="ECO:0000256" key="3">
    <source>
        <dbReference type="ARBA" id="ARBA00006001"/>
    </source>
</evidence>
<dbReference type="PROSITE" id="PS51383">
    <property type="entry name" value="YJEF_C_3"/>
    <property type="match status" value="1"/>
</dbReference>
<keyword evidence="10 17" id="KW-0520">NAD</keyword>